<feature type="compositionally biased region" description="Polar residues" evidence="2">
    <location>
        <begin position="323"/>
        <end position="344"/>
    </location>
</feature>
<proteinExistence type="predicted"/>
<organism evidence="4 5">
    <name type="scientific">Galdieria partita</name>
    <dbReference type="NCBI Taxonomy" id="83374"/>
    <lineage>
        <taxon>Eukaryota</taxon>
        <taxon>Rhodophyta</taxon>
        <taxon>Bangiophyceae</taxon>
        <taxon>Galdieriales</taxon>
        <taxon>Galdieriaceae</taxon>
        <taxon>Galdieria</taxon>
    </lineage>
</organism>
<dbReference type="InterPro" id="IPR001202">
    <property type="entry name" value="WW_dom"/>
</dbReference>
<dbReference type="PROSITE" id="PS01159">
    <property type="entry name" value="WW_DOMAIN_1"/>
    <property type="match status" value="1"/>
</dbReference>
<dbReference type="CDD" id="cd00201">
    <property type="entry name" value="WW"/>
    <property type="match status" value="1"/>
</dbReference>
<evidence type="ECO:0000259" key="3">
    <source>
        <dbReference type="PROSITE" id="PS50020"/>
    </source>
</evidence>
<feature type="domain" description="WW" evidence="3">
    <location>
        <begin position="283"/>
        <end position="317"/>
    </location>
</feature>
<name>A0A9C7PUA3_9RHOD</name>
<feature type="region of interest" description="Disordered" evidence="2">
    <location>
        <begin position="245"/>
        <end position="276"/>
    </location>
</feature>
<keyword evidence="1" id="KW-0175">Coiled coil</keyword>
<reference evidence="4" key="1">
    <citation type="journal article" date="2022" name="Proc. Natl. Acad. Sci. U.S.A.">
        <title>Life cycle and functional genomics of the unicellular red alga Galdieria for elucidating algal and plant evolution and industrial use.</title>
        <authorList>
            <person name="Hirooka S."/>
            <person name="Itabashi T."/>
            <person name="Ichinose T.M."/>
            <person name="Onuma R."/>
            <person name="Fujiwara T."/>
            <person name="Yamashita S."/>
            <person name="Jong L.W."/>
            <person name="Tomita R."/>
            <person name="Iwane A.H."/>
            <person name="Miyagishima S.Y."/>
        </authorList>
    </citation>
    <scope>NUCLEOTIDE SEQUENCE</scope>
    <source>
        <strain evidence="4">NBRC 102759</strain>
    </source>
</reference>
<evidence type="ECO:0000256" key="1">
    <source>
        <dbReference type="SAM" id="Coils"/>
    </source>
</evidence>
<evidence type="ECO:0000256" key="2">
    <source>
        <dbReference type="SAM" id="MobiDB-lite"/>
    </source>
</evidence>
<evidence type="ECO:0000313" key="5">
    <source>
        <dbReference type="Proteomes" id="UP001061958"/>
    </source>
</evidence>
<reference evidence="4" key="2">
    <citation type="submission" date="2022-01" db="EMBL/GenBank/DDBJ databases">
        <authorList>
            <person name="Hirooka S."/>
            <person name="Miyagishima S.Y."/>
        </authorList>
    </citation>
    <scope>NUCLEOTIDE SEQUENCE</scope>
    <source>
        <strain evidence="4">NBRC 102759</strain>
    </source>
</reference>
<dbReference type="Pfam" id="PF00397">
    <property type="entry name" value="WW"/>
    <property type="match status" value="1"/>
</dbReference>
<feature type="region of interest" description="Disordered" evidence="2">
    <location>
        <begin position="323"/>
        <end position="370"/>
    </location>
</feature>
<dbReference type="SUPFAM" id="SSF103657">
    <property type="entry name" value="BAR/IMD domain-like"/>
    <property type="match status" value="1"/>
</dbReference>
<protein>
    <recommendedName>
        <fullName evidence="3">WW domain-containing protein</fullName>
    </recommendedName>
</protein>
<dbReference type="Proteomes" id="UP001061958">
    <property type="component" value="Unassembled WGS sequence"/>
</dbReference>
<dbReference type="CDD" id="cd07307">
    <property type="entry name" value="BAR"/>
    <property type="match status" value="1"/>
</dbReference>
<dbReference type="SUPFAM" id="SSF51045">
    <property type="entry name" value="WW domain"/>
    <property type="match status" value="1"/>
</dbReference>
<accession>A0A9C7PUA3</accession>
<sequence>MFHKTKLLFREAKESVSKSEDRSVASYKVQLWRDRLSEVQRVVNTVEEKLVIAFSKWNDLAGKLKHVCDSVHEVFDSSSQQYSTVLYSVNCADAFFEAVKTLSKPENLSNLIQQLRIYDQQIKDLKQYERKRDACRREYELYVEKVENLSHSGKQQERLDRNRKKLSESKARFVQATKEYIVRMKEIYREHPLLLHCALVAFWNVNIQIADALSENLEPLRSLVSSNLYFVKTLDLRLTAINVNDPSDDELDVETNYQNDKPKQSRESTAESDQNALVLSSQSDLPPGWERRYEPNLGRYYYVDHNTRTTSWFPPTANNKFASENGSDSIPASNYSQNNHTIGGSSFDHNKNSYRTLPNNETYSSEVPSYNTNQYNNGGGYSDNIYSYNHYSSNPSLQSNNPPYMFYSGLPSRRTLNDVNDDDDPLAKALEAQYRG</sequence>
<dbReference type="OrthoDB" id="423283at2759"/>
<gene>
    <name evidence="4" type="ORF">GpartN1_g2321.t1</name>
</gene>
<keyword evidence="5" id="KW-1185">Reference proteome</keyword>
<evidence type="ECO:0000313" key="4">
    <source>
        <dbReference type="EMBL" id="GJQ10530.1"/>
    </source>
</evidence>
<dbReference type="Gene3D" id="2.20.70.10">
    <property type="match status" value="1"/>
</dbReference>
<dbReference type="Gene3D" id="1.20.1270.60">
    <property type="entry name" value="Arfaptin homology (AH) domain/BAR domain"/>
    <property type="match status" value="1"/>
</dbReference>
<dbReference type="SMART" id="SM00456">
    <property type="entry name" value="WW"/>
    <property type="match status" value="1"/>
</dbReference>
<feature type="compositionally biased region" description="Basic and acidic residues" evidence="2">
    <location>
        <begin position="260"/>
        <end position="269"/>
    </location>
</feature>
<dbReference type="PROSITE" id="PS50020">
    <property type="entry name" value="WW_DOMAIN_2"/>
    <property type="match status" value="1"/>
</dbReference>
<dbReference type="AlphaFoldDB" id="A0A9C7PUA3"/>
<dbReference type="InterPro" id="IPR027267">
    <property type="entry name" value="AH/BAR_dom_sf"/>
</dbReference>
<feature type="coiled-coil region" evidence="1">
    <location>
        <begin position="108"/>
        <end position="145"/>
    </location>
</feature>
<dbReference type="EMBL" id="BQMJ01000016">
    <property type="protein sequence ID" value="GJQ10530.1"/>
    <property type="molecule type" value="Genomic_DNA"/>
</dbReference>
<feature type="compositionally biased region" description="Polar residues" evidence="2">
    <location>
        <begin position="353"/>
        <end position="369"/>
    </location>
</feature>
<dbReference type="InterPro" id="IPR036020">
    <property type="entry name" value="WW_dom_sf"/>
</dbReference>
<comment type="caution">
    <text evidence="4">The sequence shown here is derived from an EMBL/GenBank/DDBJ whole genome shotgun (WGS) entry which is preliminary data.</text>
</comment>